<protein>
    <submittedName>
        <fullName evidence="2">Uncharacterized protein</fullName>
    </submittedName>
</protein>
<evidence type="ECO:0000313" key="2">
    <source>
        <dbReference type="EMBL" id="CAE7427604.1"/>
    </source>
</evidence>
<accession>A0A812R8G2</accession>
<evidence type="ECO:0000256" key="1">
    <source>
        <dbReference type="SAM" id="MobiDB-lite"/>
    </source>
</evidence>
<proteinExistence type="predicted"/>
<dbReference type="AlphaFoldDB" id="A0A812R8G2"/>
<name>A0A812R8G2_9DINO</name>
<dbReference type="Proteomes" id="UP000601435">
    <property type="component" value="Unassembled WGS sequence"/>
</dbReference>
<sequence>MNGSCRGHSSCACRDRGDSPSCGRRRGKAGLRKVPMAPAGWHALLTAASSPHAHRRRGRNECGGHARLAPWLLAAKPTQLFASSRCAARSCWARVVLEPVSGTEGPEEPGSTCHDHGAITYPAIPHHTLVFLQSLTLGGGRCSPCHGGLWAWSWYSLAPESACCVLTIESFPCTPGRLYPNCRTLPELQPTEHDSNLPQGRDPRSEPLGWLWLGSGWLATLRLASLPVL</sequence>
<keyword evidence="3" id="KW-1185">Reference proteome</keyword>
<feature type="region of interest" description="Disordered" evidence="1">
    <location>
        <begin position="1"/>
        <end position="30"/>
    </location>
</feature>
<comment type="caution">
    <text evidence="2">The sequence shown here is derived from an EMBL/GenBank/DDBJ whole genome shotgun (WGS) entry which is preliminary data.</text>
</comment>
<organism evidence="2 3">
    <name type="scientific">Symbiodinium necroappetens</name>
    <dbReference type="NCBI Taxonomy" id="1628268"/>
    <lineage>
        <taxon>Eukaryota</taxon>
        <taxon>Sar</taxon>
        <taxon>Alveolata</taxon>
        <taxon>Dinophyceae</taxon>
        <taxon>Suessiales</taxon>
        <taxon>Symbiodiniaceae</taxon>
        <taxon>Symbiodinium</taxon>
    </lineage>
</organism>
<reference evidence="2" key="1">
    <citation type="submission" date="2021-02" db="EMBL/GenBank/DDBJ databases">
        <authorList>
            <person name="Dougan E. K."/>
            <person name="Rhodes N."/>
            <person name="Thang M."/>
            <person name="Chan C."/>
        </authorList>
    </citation>
    <scope>NUCLEOTIDE SEQUENCE</scope>
</reference>
<gene>
    <name evidence="2" type="ORF">SNEC2469_LOCUS11732</name>
</gene>
<evidence type="ECO:0000313" key="3">
    <source>
        <dbReference type="Proteomes" id="UP000601435"/>
    </source>
</evidence>
<dbReference type="EMBL" id="CAJNJA010018631">
    <property type="protein sequence ID" value="CAE7427604.1"/>
    <property type="molecule type" value="Genomic_DNA"/>
</dbReference>